<comment type="caution">
    <text evidence="1">The sequence shown here is derived from an EMBL/GenBank/DDBJ whole genome shotgun (WGS) entry which is preliminary data.</text>
</comment>
<protein>
    <submittedName>
        <fullName evidence="1">Uncharacterized protein</fullName>
    </submittedName>
</protein>
<dbReference type="OrthoDB" id="4188750at2759"/>
<evidence type="ECO:0000313" key="2">
    <source>
        <dbReference type="Proteomes" id="UP000034164"/>
    </source>
</evidence>
<dbReference type="Proteomes" id="UP000034164">
    <property type="component" value="Unassembled WGS sequence"/>
</dbReference>
<dbReference type="AlphaFoldDB" id="A0A0G2I2L8"/>
<name>A0A0G2I2L8_9EURO</name>
<accession>A0A0G2I2L8</accession>
<proteinExistence type="predicted"/>
<dbReference type="EMBL" id="LCZI01000730">
    <property type="protein sequence ID" value="KKZ64867.1"/>
    <property type="molecule type" value="Genomic_DNA"/>
</dbReference>
<gene>
    <name evidence="1" type="ORF">EMCG_09244</name>
</gene>
<reference evidence="2" key="1">
    <citation type="journal article" date="2015" name="PLoS Genet.">
        <title>The dynamic genome and transcriptome of the human fungal pathogen Blastomyces and close relative Emmonsia.</title>
        <authorList>
            <person name="Munoz J.F."/>
            <person name="Gauthier G.M."/>
            <person name="Desjardins C.A."/>
            <person name="Gallo J.E."/>
            <person name="Holder J."/>
            <person name="Sullivan T.D."/>
            <person name="Marty A.J."/>
            <person name="Carmen J.C."/>
            <person name="Chen Z."/>
            <person name="Ding L."/>
            <person name="Gujja S."/>
            <person name="Magrini V."/>
            <person name="Misas E."/>
            <person name="Mitreva M."/>
            <person name="Priest M."/>
            <person name="Saif S."/>
            <person name="Whiston E.A."/>
            <person name="Young S."/>
            <person name="Zeng Q."/>
            <person name="Goldman W.E."/>
            <person name="Mardis E.R."/>
            <person name="Taylor J.W."/>
            <person name="McEwen J.G."/>
            <person name="Clay O.K."/>
            <person name="Klein B.S."/>
            <person name="Cuomo C.A."/>
        </authorList>
    </citation>
    <scope>NUCLEOTIDE SEQUENCE [LARGE SCALE GENOMIC DNA]</scope>
    <source>
        <strain evidence="2">UAMH 3008</strain>
    </source>
</reference>
<dbReference type="VEuPathDB" id="FungiDB:EMCG_09244"/>
<sequence length="159" mass="17536">MGQAVLDTENRGLSEIVKGLKHAPDGILHIGDDGVMRSFDEVGNVIDYARLNSTHLMTIAGWYSNGTQDHLQNVWANVDSFLVDEAQIWSPPEHLLPAQLSTELPAARVSVPEVNPLTSRQVIVHCPFISCTGHTRCRQYGCTECVIVDKVYSSTCVLF</sequence>
<evidence type="ECO:0000313" key="1">
    <source>
        <dbReference type="EMBL" id="KKZ64867.1"/>
    </source>
</evidence>
<organism evidence="1 2">
    <name type="scientific">[Emmonsia] crescens</name>
    <dbReference type="NCBI Taxonomy" id="73230"/>
    <lineage>
        <taxon>Eukaryota</taxon>
        <taxon>Fungi</taxon>
        <taxon>Dikarya</taxon>
        <taxon>Ascomycota</taxon>
        <taxon>Pezizomycotina</taxon>
        <taxon>Eurotiomycetes</taxon>
        <taxon>Eurotiomycetidae</taxon>
        <taxon>Onygenales</taxon>
        <taxon>Ajellomycetaceae</taxon>
        <taxon>Emergomyces</taxon>
    </lineage>
</organism>